<evidence type="ECO:0000256" key="3">
    <source>
        <dbReference type="ARBA" id="ARBA00022679"/>
    </source>
</evidence>
<evidence type="ECO:0000256" key="7">
    <source>
        <dbReference type="ARBA" id="ARBA00022765"/>
    </source>
</evidence>
<keyword evidence="7" id="KW-0013">ADP-ribosylation</keyword>
<evidence type="ECO:0000313" key="20">
    <source>
        <dbReference type="EMBL" id="RDH24900.1"/>
    </source>
</evidence>
<dbReference type="Gene3D" id="2.20.140.10">
    <property type="entry name" value="WGR domain"/>
    <property type="match status" value="1"/>
</dbReference>
<feature type="domain" description="WGR" evidence="19">
    <location>
        <begin position="153"/>
        <end position="247"/>
    </location>
</feature>
<dbReference type="PROSITE" id="PS51060">
    <property type="entry name" value="PARP_ALPHA_HD"/>
    <property type="match status" value="1"/>
</dbReference>
<dbReference type="GO" id="GO:0003677">
    <property type="term" value="F:DNA binding"/>
    <property type="evidence" value="ECO:0007669"/>
    <property type="project" value="UniProtKB-KW"/>
</dbReference>
<dbReference type="InterPro" id="IPR001357">
    <property type="entry name" value="BRCT_dom"/>
</dbReference>
<proteinExistence type="inferred from homology"/>
<dbReference type="InterPro" id="IPR036616">
    <property type="entry name" value="Poly(ADP-ribose)pol_reg_dom_sf"/>
</dbReference>
<dbReference type="Pfam" id="PF02877">
    <property type="entry name" value="PARP_reg"/>
    <property type="match status" value="1"/>
</dbReference>
<dbReference type="GO" id="GO:1990404">
    <property type="term" value="F:NAD+-protein mono-ADP-ribosyltransferase activity"/>
    <property type="evidence" value="ECO:0007669"/>
    <property type="project" value="TreeGrafter"/>
</dbReference>
<evidence type="ECO:0000256" key="12">
    <source>
        <dbReference type="ARBA" id="ARBA00023242"/>
    </source>
</evidence>
<evidence type="ECO:0000256" key="9">
    <source>
        <dbReference type="ARBA" id="ARBA00022833"/>
    </source>
</evidence>
<dbReference type="GO" id="GO:0003950">
    <property type="term" value="F:NAD+ poly-ADP-ribosyltransferase activity"/>
    <property type="evidence" value="ECO:0007669"/>
    <property type="project" value="UniProtKB-UniRule"/>
</dbReference>
<keyword evidence="2 15" id="KW-0328">Glycosyltransferase</keyword>
<dbReference type="EMBL" id="KZ851901">
    <property type="protein sequence ID" value="RDH24900.1"/>
    <property type="molecule type" value="Genomic_DNA"/>
</dbReference>
<dbReference type="Pfam" id="PF12738">
    <property type="entry name" value="PTCB-BRCT"/>
    <property type="match status" value="1"/>
</dbReference>
<dbReference type="Gene3D" id="3.90.228.10">
    <property type="match status" value="1"/>
</dbReference>
<accession>A0A370CF06</accession>
<evidence type="ECO:0000256" key="11">
    <source>
        <dbReference type="ARBA" id="ARBA00023125"/>
    </source>
</evidence>
<dbReference type="SMART" id="SM00292">
    <property type="entry name" value="BRCT"/>
    <property type="match status" value="1"/>
</dbReference>
<evidence type="ECO:0000256" key="14">
    <source>
        <dbReference type="ARBA" id="ARBA00033987"/>
    </source>
</evidence>
<dbReference type="InterPro" id="IPR036420">
    <property type="entry name" value="BRCT_dom_sf"/>
</dbReference>
<evidence type="ECO:0000256" key="2">
    <source>
        <dbReference type="ARBA" id="ARBA00022676"/>
    </source>
</evidence>
<dbReference type="PROSITE" id="PS50172">
    <property type="entry name" value="BRCT"/>
    <property type="match status" value="1"/>
</dbReference>
<dbReference type="PANTHER" id="PTHR10459">
    <property type="entry name" value="DNA LIGASE"/>
    <property type="match status" value="1"/>
</dbReference>
<gene>
    <name evidence="20" type="ORF">M747DRAFT_252970</name>
</gene>
<dbReference type="InterPro" id="IPR036930">
    <property type="entry name" value="WGR_dom_sf"/>
</dbReference>
<dbReference type="VEuPathDB" id="FungiDB:M747DRAFT_252970"/>
<keyword evidence="10 15" id="KW-0520">NAD</keyword>
<dbReference type="Proteomes" id="UP000253845">
    <property type="component" value="Unassembled WGS sequence"/>
</dbReference>
<protein>
    <recommendedName>
        <fullName evidence="15">Poly [ADP-ribose] polymerase</fullName>
        <shortName evidence="15">PARP</shortName>
        <ecNumber evidence="15">2.4.2.-</ecNumber>
    </recommendedName>
</protein>
<feature type="domain" description="PARP catalytic" evidence="17">
    <location>
        <begin position="417"/>
        <end position="650"/>
    </location>
</feature>
<evidence type="ECO:0000256" key="5">
    <source>
        <dbReference type="ARBA" id="ARBA00022723"/>
    </source>
</evidence>
<evidence type="ECO:0000259" key="17">
    <source>
        <dbReference type="PROSITE" id="PS51059"/>
    </source>
</evidence>
<dbReference type="GO" id="GO:0016779">
    <property type="term" value="F:nucleotidyltransferase activity"/>
    <property type="evidence" value="ECO:0007669"/>
    <property type="project" value="UniProtKB-KW"/>
</dbReference>
<evidence type="ECO:0000256" key="15">
    <source>
        <dbReference type="RuleBase" id="RU362114"/>
    </source>
</evidence>
<evidence type="ECO:0000259" key="16">
    <source>
        <dbReference type="PROSITE" id="PS50172"/>
    </source>
</evidence>
<evidence type="ECO:0000256" key="10">
    <source>
        <dbReference type="ARBA" id="ARBA00023027"/>
    </source>
</evidence>
<evidence type="ECO:0000256" key="1">
    <source>
        <dbReference type="ARBA" id="ARBA00004123"/>
    </source>
</evidence>
<keyword evidence="11" id="KW-0238">DNA-binding</keyword>
<dbReference type="AlphaFoldDB" id="A0A370CF06"/>
<dbReference type="PROSITE" id="PS51977">
    <property type="entry name" value="WGR"/>
    <property type="match status" value="1"/>
</dbReference>
<dbReference type="InterPro" id="IPR012317">
    <property type="entry name" value="Poly(ADP-ribose)pol_cat_dom"/>
</dbReference>
<dbReference type="FunFam" id="2.20.140.10:FF:000001">
    <property type="entry name" value="Poly [ADP-ribose] polymerase"/>
    <property type="match status" value="1"/>
</dbReference>
<dbReference type="Gene3D" id="1.20.142.10">
    <property type="entry name" value="Poly(ADP-ribose) polymerase, regulatory domain"/>
    <property type="match status" value="1"/>
</dbReference>
<dbReference type="SUPFAM" id="SSF142921">
    <property type="entry name" value="WGR domain-like"/>
    <property type="match status" value="1"/>
</dbReference>
<dbReference type="SUPFAM" id="SSF47587">
    <property type="entry name" value="Domain of poly(ADP-ribose) polymerase"/>
    <property type="match status" value="1"/>
</dbReference>
<evidence type="ECO:0000256" key="4">
    <source>
        <dbReference type="ARBA" id="ARBA00022695"/>
    </source>
</evidence>
<organism evidence="20 21">
    <name type="scientific">Aspergillus niger ATCC 13496</name>
    <dbReference type="NCBI Taxonomy" id="1353008"/>
    <lineage>
        <taxon>Eukaryota</taxon>
        <taxon>Fungi</taxon>
        <taxon>Dikarya</taxon>
        <taxon>Ascomycota</taxon>
        <taxon>Pezizomycotina</taxon>
        <taxon>Eurotiomycetes</taxon>
        <taxon>Eurotiomycetidae</taxon>
        <taxon>Eurotiales</taxon>
        <taxon>Aspergillaceae</taxon>
        <taxon>Aspergillus</taxon>
        <taxon>Aspergillus subgen. Circumdati</taxon>
    </lineage>
</organism>
<sequence>MTGQAFKGLVIAVAGSFSGGYKQANLKTIIQRHGGTFSSAVTEDCTHLVTTQREVDNKSVKYTQARKVYTCNIVSLDWLVESDSAGKKLDEKKFLMGSDIKKDDEPESPKKRTLEQALGINEDGTTKKLKDAQTVGTKQINVPVDDTCPLRLTFTVYIDPTGLIWDATLNQTSATNNNNKFYRIQLLHRNNEFRTWTHWGRVGEHGQHALLGGGGLDEAEYEFKKKFKDKSGLTWENRLDPPKKGKYTFIEKNYEEDTEDEDEDEDKVVAKKPTKPKAEEVKCTLSAPVQDLVSFIFNKDFFQSTMASMSYDAQKLPLGKLSKRTLQNGFQALKDLSELIANPALASTKYDTSFTAAVEHLSNLYFTVIPHAFGRNRPPVLNNDNLLKREIELLEALTDMEVANSIMKDARNTDTVHPLDRQFQGLNMQEMTPLEHTSTEFIELANYLNQSRGHTHGVQYKVINIFRIERQGEKDRFQSSMYSNIQNSCRRLLWHGSRSTNFGGILSQGLRIAPPEAPVSGYMFGKGVYFADMSTKSAGYCFSWGSGNRGLLLLCDVEVGNPMYERDTASFNAGQEAKAEAKIATLGRGRSIPGGWKDAGCVNEDLKGVLMPDVRMPTTNSNSRGLMYNEYIVYDVAQIQQKYLFHVDMR</sequence>
<dbReference type="GO" id="GO:0008270">
    <property type="term" value="F:zinc ion binding"/>
    <property type="evidence" value="ECO:0007669"/>
    <property type="project" value="UniProtKB-KW"/>
</dbReference>
<evidence type="ECO:0000256" key="8">
    <source>
        <dbReference type="ARBA" id="ARBA00022771"/>
    </source>
</evidence>
<evidence type="ECO:0000256" key="6">
    <source>
        <dbReference type="ARBA" id="ARBA00022737"/>
    </source>
</evidence>
<keyword evidence="12" id="KW-0539">Nucleus</keyword>
<evidence type="ECO:0000313" key="21">
    <source>
        <dbReference type="Proteomes" id="UP000253845"/>
    </source>
</evidence>
<feature type="domain" description="PARP alpha-helical" evidence="18">
    <location>
        <begin position="282"/>
        <end position="408"/>
    </location>
</feature>
<keyword evidence="6" id="KW-0677">Repeat</keyword>
<dbReference type="Pfam" id="PF00644">
    <property type="entry name" value="PARP"/>
    <property type="match status" value="1"/>
</dbReference>
<dbReference type="InterPro" id="IPR004102">
    <property type="entry name" value="Poly(ADP-ribose)pol_reg_dom"/>
</dbReference>
<dbReference type="PROSITE" id="PS51059">
    <property type="entry name" value="PARP_CATALYTIC"/>
    <property type="match status" value="1"/>
</dbReference>
<feature type="domain" description="BRCT" evidence="16">
    <location>
        <begin position="1"/>
        <end position="96"/>
    </location>
</feature>
<dbReference type="Gene3D" id="3.40.50.10190">
    <property type="entry name" value="BRCT domain"/>
    <property type="match status" value="1"/>
</dbReference>
<dbReference type="SUPFAM" id="SSF56399">
    <property type="entry name" value="ADP-ribosylation"/>
    <property type="match status" value="1"/>
</dbReference>
<keyword evidence="3 15" id="KW-0808">Transferase</keyword>
<keyword evidence="5" id="KW-0479">Metal-binding</keyword>
<keyword evidence="8" id="KW-0863">Zinc-finger</keyword>
<dbReference type="GO" id="GO:0005730">
    <property type="term" value="C:nucleolus"/>
    <property type="evidence" value="ECO:0007669"/>
    <property type="project" value="TreeGrafter"/>
</dbReference>
<dbReference type="InterPro" id="IPR050800">
    <property type="entry name" value="ARTD/PARP"/>
</dbReference>
<evidence type="ECO:0000259" key="18">
    <source>
        <dbReference type="PROSITE" id="PS51060"/>
    </source>
</evidence>
<dbReference type="FunFam" id="1.20.142.10:FF:000002">
    <property type="entry name" value="Poly [ADP-ribose] polymerase"/>
    <property type="match status" value="1"/>
</dbReference>
<dbReference type="CDD" id="cd07997">
    <property type="entry name" value="WGR_PARP"/>
    <property type="match status" value="1"/>
</dbReference>
<dbReference type="GO" id="GO:0070212">
    <property type="term" value="P:protein poly-ADP-ribosylation"/>
    <property type="evidence" value="ECO:0007669"/>
    <property type="project" value="TreeGrafter"/>
</dbReference>
<comment type="subcellular location">
    <subcellularLocation>
        <location evidence="1">Nucleus</location>
    </subcellularLocation>
</comment>
<keyword evidence="4" id="KW-0548">Nucleotidyltransferase</keyword>
<dbReference type="PANTHER" id="PTHR10459:SF60">
    <property type="entry name" value="POLY [ADP-RIBOSE] POLYMERASE 2"/>
    <property type="match status" value="1"/>
</dbReference>
<reference evidence="20 21" key="1">
    <citation type="submission" date="2018-07" db="EMBL/GenBank/DDBJ databases">
        <title>Section-level genome sequencing of Aspergillus section Nigri to investigate inter- and intra-species variation.</title>
        <authorList>
            <consortium name="DOE Joint Genome Institute"/>
            <person name="Vesth T.C."/>
            <person name="Nybo J.L."/>
            <person name="Theobald S."/>
            <person name="Frisvad J.C."/>
            <person name="Larsen T.O."/>
            <person name="Nielsen K.F."/>
            <person name="Hoof J.B."/>
            <person name="Brandl J."/>
            <person name="Salamov A."/>
            <person name="Riley R."/>
            <person name="Gladden J.M."/>
            <person name="Phatale P."/>
            <person name="Nielsen M.T."/>
            <person name="Lyhne E.K."/>
            <person name="Kogle M.E."/>
            <person name="Strasser K."/>
            <person name="McDonnell E."/>
            <person name="Barry K."/>
            <person name="Clum A."/>
            <person name="Chen C."/>
            <person name="Nolan M."/>
            <person name="Sandor L."/>
            <person name="Kuo A."/>
            <person name="Lipzen A."/>
            <person name="Hainaut M."/>
            <person name="Drula E."/>
            <person name="Tsang A."/>
            <person name="Magnuson J.K."/>
            <person name="Henrissat B."/>
            <person name="Wiebenga A."/>
            <person name="Simmons B.A."/>
            <person name="Makela M.R."/>
            <person name="De vries R.P."/>
            <person name="Grigoriev I.V."/>
            <person name="Mortensen U.H."/>
            <person name="Baker S.E."/>
            <person name="Andersen M.R."/>
        </authorList>
    </citation>
    <scope>NUCLEOTIDE SEQUENCE [LARGE SCALE GENOMIC DNA]</scope>
    <source>
        <strain evidence="20 21">ATCC 13496</strain>
    </source>
</reference>
<keyword evidence="9" id="KW-0862">Zinc</keyword>
<dbReference type="Pfam" id="PF05406">
    <property type="entry name" value="WGR"/>
    <property type="match status" value="1"/>
</dbReference>
<comment type="catalytic activity">
    <reaction evidence="14">
        <text>NAD(+) + (ADP-D-ribosyl)n-acceptor = nicotinamide + (ADP-D-ribosyl)n+1-acceptor + H(+).</text>
        <dbReference type="EC" id="2.4.2.30"/>
    </reaction>
</comment>
<dbReference type="EC" id="2.4.2.-" evidence="15"/>
<name>A0A370CF06_ASPNG</name>
<dbReference type="InterPro" id="IPR008893">
    <property type="entry name" value="WGR_domain"/>
</dbReference>
<evidence type="ECO:0000256" key="13">
    <source>
        <dbReference type="ARBA" id="ARBA00024347"/>
    </source>
</evidence>
<comment type="similarity">
    <text evidence="13">Belongs to the ARTD/PARP family.</text>
</comment>
<dbReference type="SUPFAM" id="SSF52113">
    <property type="entry name" value="BRCT domain"/>
    <property type="match status" value="1"/>
</dbReference>
<dbReference type="SMR" id="A0A370CF06"/>
<dbReference type="GO" id="GO:0006302">
    <property type="term" value="P:double-strand break repair"/>
    <property type="evidence" value="ECO:0007669"/>
    <property type="project" value="TreeGrafter"/>
</dbReference>
<dbReference type="SMART" id="SM00773">
    <property type="entry name" value="WGR"/>
    <property type="match status" value="1"/>
</dbReference>
<evidence type="ECO:0000259" key="19">
    <source>
        <dbReference type="PROSITE" id="PS51977"/>
    </source>
</evidence>
<dbReference type="CDD" id="cd01437">
    <property type="entry name" value="parp_like"/>
    <property type="match status" value="1"/>
</dbReference>